<organism evidence="1 2">
    <name type="scientific">Pleomassaria siparia CBS 279.74</name>
    <dbReference type="NCBI Taxonomy" id="1314801"/>
    <lineage>
        <taxon>Eukaryota</taxon>
        <taxon>Fungi</taxon>
        <taxon>Dikarya</taxon>
        <taxon>Ascomycota</taxon>
        <taxon>Pezizomycotina</taxon>
        <taxon>Dothideomycetes</taxon>
        <taxon>Pleosporomycetidae</taxon>
        <taxon>Pleosporales</taxon>
        <taxon>Pleomassariaceae</taxon>
        <taxon>Pleomassaria</taxon>
    </lineage>
</organism>
<dbReference type="EMBL" id="MU005765">
    <property type="protein sequence ID" value="KAF2712986.1"/>
    <property type="molecule type" value="Genomic_DNA"/>
</dbReference>
<dbReference type="Proteomes" id="UP000799428">
    <property type="component" value="Unassembled WGS sequence"/>
</dbReference>
<sequence length="197" mass="21888">MPTHRETNSDSDQMTSYCEIELSPPIHTSSGAPLMSRNRRRKLGAHKARLVYQATHPLSASVTRLGQIGRHRLHQIAISGEIKLHARICMRMGTEDRCFIIQDANPLSPSLCITIASTVSEMYCKEFRGGVKLNDVLSGLKVEGSPCVCLEECIFRGRRDVPMCDWDIAIVNVAFSASHCGERSRSAVDEARDGMEE</sequence>
<gene>
    <name evidence="1" type="ORF">K504DRAFT_461578</name>
</gene>
<dbReference type="AlphaFoldDB" id="A0A6G1KJA5"/>
<name>A0A6G1KJA5_9PLEO</name>
<proteinExistence type="predicted"/>
<keyword evidence="2" id="KW-1185">Reference proteome</keyword>
<protein>
    <submittedName>
        <fullName evidence="1">Uncharacterized protein</fullName>
    </submittedName>
</protein>
<reference evidence="1" key="1">
    <citation type="journal article" date="2020" name="Stud. Mycol.">
        <title>101 Dothideomycetes genomes: a test case for predicting lifestyles and emergence of pathogens.</title>
        <authorList>
            <person name="Haridas S."/>
            <person name="Albert R."/>
            <person name="Binder M."/>
            <person name="Bloem J."/>
            <person name="Labutti K."/>
            <person name="Salamov A."/>
            <person name="Andreopoulos B."/>
            <person name="Baker S."/>
            <person name="Barry K."/>
            <person name="Bills G."/>
            <person name="Bluhm B."/>
            <person name="Cannon C."/>
            <person name="Castanera R."/>
            <person name="Culley D."/>
            <person name="Daum C."/>
            <person name="Ezra D."/>
            <person name="Gonzalez J."/>
            <person name="Henrissat B."/>
            <person name="Kuo A."/>
            <person name="Liang C."/>
            <person name="Lipzen A."/>
            <person name="Lutzoni F."/>
            <person name="Magnuson J."/>
            <person name="Mondo S."/>
            <person name="Nolan M."/>
            <person name="Ohm R."/>
            <person name="Pangilinan J."/>
            <person name="Park H.-J."/>
            <person name="Ramirez L."/>
            <person name="Alfaro M."/>
            <person name="Sun H."/>
            <person name="Tritt A."/>
            <person name="Yoshinaga Y."/>
            <person name="Zwiers L.-H."/>
            <person name="Turgeon B."/>
            <person name="Goodwin S."/>
            <person name="Spatafora J."/>
            <person name="Crous P."/>
            <person name="Grigoriev I."/>
        </authorList>
    </citation>
    <scope>NUCLEOTIDE SEQUENCE</scope>
    <source>
        <strain evidence="1">CBS 279.74</strain>
    </source>
</reference>
<evidence type="ECO:0000313" key="1">
    <source>
        <dbReference type="EMBL" id="KAF2712986.1"/>
    </source>
</evidence>
<evidence type="ECO:0000313" key="2">
    <source>
        <dbReference type="Proteomes" id="UP000799428"/>
    </source>
</evidence>
<accession>A0A6G1KJA5</accession>